<dbReference type="Proteomes" id="UP000001883">
    <property type="component" value="Chromosome"/>
</dbReference>
<reference evidence="2 3" key="3">
    <citation type="journal article" date="2010" name="Sequencing">
        <title>Complete Genome Sequence of Rothia mucilaginosa DY-18: A Clinical Isolate with Dense Meshwork-Like Structures from a Persistent Apical Periodontitis Lesion.</title>
        <authorList>
            <person name="Yamane K."/>
            <person name="Nambu T."/>
            <person name="Yamanaka T."/>
            <person name="Mashimo C."/>
            <person name="Sugimori C."/>
            <person name="Leung K.-P."/>
            <person name="Fukushima H."/>
        </authorList>
    </citation>
    <scope>NUCLEOTIDE SEQUENCE [LARGE SCALE GENOMIC DNA]</scope>
    <source>
        <strain evidence="2 3">DY-18</strain>
    </source>
</reference>
<sequence>MECVSGAQRLVLLLPTDVDPYVRVVVGQAEEHGAVVRQALTARLEVRAVVGGHVDGDLVQVALLQLVHDLELFLRVLGGHHGCCQRVQILTVTVVGLGDVEVVRRIHRGGGDAVATGLNREVLRGDDARHFRGTVVLDGQFNADFLHLLDEELRGGADNRVATEGDDRVGDLSAVLGVVVTGLGVACVLKDLGSDVLAELGRVVVLVAFLHGQHAHGAGQGFLPAELLVAQLLQLLTVEGCNECAADGQGHLFGVDFVVAHAESATLANVGVCHAGELVVGAEGAGVHVVDFAVLVSCLLCLGAHFTPGDALKSGLLAPPLLVADDGEHLGGGVPLADLEGTCPVLVEGLVVQAVVEELGVGECRVQERGEAAFDGVPGLGHGDLHVAGIAVHSLDACDLLPDGRGGDLVVRTGCRGGVDGLVALDGVHVDGGTVVEGCLRVDLEGDSLHAVNGLCLVFGDVVLVHVRLTAEVSVEAAGEGGVDCRLNVQVTGGVAVGVEDVEVRANAVCTQSQLAAVLEGGAVLLVVGDCLGEVVAGGESAGFVLGGVAAAGCEQADGAQSNGAGEQGTTVEGESGH</sequence>
<dbReference type="KEGG" id="rmu:RMDY18_17910"/>
<accession>D2NPQ5</accession>
<feature type="region of interest" description="Disordered" evidence="1">
    <location>
        <begin position="558"/>
        <end position="578"/>
    </location>
</feature>
<proteinExistence type="predicted"/>
<feature type="compositionally biased region" description="Polar residues" evidence="1">
    <location>
        <begin position="559"/>
        <end position="578"/>
    </location>
</feature>
<reference evidence="3" key="1">
    <citation type="submission" date="2009-07" db="EMBL/GenBank/DDBJ databases">
        <title>Complete genome sequence of Rothia mucilaginosa DJ.</title>
        <authorList>
            <person name="Yamane K."/>
            <person name="Nambu T."/>
            <person name="Mashimo C."/>
            <person name="Sugimori C."/>
            <person name="Yamanaka T."/>
            <person name="Leung K."/>
            <person name="Fukushima H."/>
        </authorList>
    </citation>
    <scope>NUCLEOTIDE SEQUENCE [LARGE SCALE GENOMIC DNA]</scope>
    <source>
        <strain evidence="3">DY-18</strain>
    </source>
</reference>
<evidence type="ECO:0000256" key="1">
    <source>
        <dbReference type="SAM" id="MobiDB-lite"/>
    </source>
</evidence>
<protein>
    <submittedName>
        <fullName evidence="2">Predicted extracellular nuclease</fullName>
    </submittedName>
</protein>
<name>D2NPQ5_ROTMD</name>
<gene>
    <name evidence="2" type="ordered locus">RMDY18_17910</name>
</gene>
<evidence type="ECO:0000313" key="3">
    <source>
        <dbReference type="Proteomes" id="UP000001883"/>
    </source>
</evidence>
<dbReference type="EMBL" id="AP011540">
    <property type="protein sequence ID" value="BAI65623.1"/>
    <property type="molecule type" value="Genomic_DNA"/>
</dbReference>
<keyword evidence="3" id="KW-1185">Reference proteome</keyword>
<reference evidence="2 3" key="2">
    <citation type="journal article" date="2010" name="J Osaka Dent Univ">
        <title>Isolation and identification of Rothia mucilaginosa from persistent apical periodontitis lesions.</title>
        <authorList>
            <person name="Yamane K."/>
            <person name="Yoshida M."/>
            <person name="Fujihira T."/>
            <person name="Baba T."/>
            <person name="Tsuji N."/>
            <person name="Hayashi H."/>
            <person name="Sugimori C."/>
            <person name="Yamanaka T."/>
            <person name="Mashimo C."/>
            <person name="Nambu T."/>
            <person name="Kawai H."/>
            <person name="Fukushima H."/>
        </authorList>
    </citation>
    <scope>NUCLEOTIDE SEQUENCE [LARGE SCALE GENOMIC DNA]</scope>
    <source>
        <strain evidence="2 3">DY-18</strain>
    </source>
</reference>
<organism evidence="2 3">
    <name type="scientific">Rothia mucilaginosa (strain DY-18)</name>
    <name type="common">Stomatococcus mucilaginosus</name>
    <dbReference type="NCBI Taxonomy" id="680646"/>
    <lineage>
        <taxon>Bacteria</taxon>
        <taxon>Bacillati</taxon>
        <taxon>Actinomycetota</taxon>
        <taxon>Actinomycetes</taxon>
        <taxon>Micrococcales</taxon>
        <taxon>Micrococcaceae</taxon>
        <taxon>Rothia</taxon>
    </lineage>
</organism>
<dbReference type="AlphaFoldDB" id="D2NPQ5"/>
<dbReference type="HOGENOM" id="CLU_471636_0_0_11"/>
<evidence type="ECO:0000313" key="2">
    <source>
        <dbReference type="EMBL" id="BAI65623.1"/>
    </source>
</evidence>